<proteinExistence type="predicted"/>
<organism evidence="1">
    <name type="scientific">Drosophila melanogaster</name>
    <name type="common">Fruit fly</name>
    <dbReference type="NCBI Taxonomy" id="7227"/>
    <lineage>
        <taxon>Eukaryota</taxon>
        <taxon>Metazoa</taxon>
        <taxon>Ecdysozoa</taxon>
        <taxon>Arthropoda</taxon>
        <taxon>Hexapoda</taxon>
        <taxon>Insecta</taxon>
        <taxon>Pterygota</taxon>
        <taxon>Neoptera</taxon>
        <taxon>Endopterygota</taxon>
        <taxon>Diptera</taxon>
        <taxon>Brachycera</taxon>
        <taxon>Muscomorpha</taxon>
        <taxon>Ephydroidea</taxon>
        <taxon>Drosophilidae</taxon>
        <taxon>Drosophila</taxon>
        <taxon>Sophophora</taxon>
    </lineage>
</organism>
<name>Q6ILK7_DROME</name>
<sequence>MPGWMPHLYVCLDSPGGGGIETSFRPAVTYTPAKEERQIQNYPAHPPQTPCFCSASPSSSSSLSSCGPVSMVFQTMSTGTSHGTNILIGFFLRGLRDVPVPDGATGIRECVSPIIIIVTQPTKRMGMCGRVSGDVALRELGYLGACGRKAGVLLRLARWELN</sequence>
<reference evidence="1" key="1">
    <citation type="journal article" date="2003" name="Genome Biol.">
        <title>An integrated gene annotation and transcriptional profiling approach towards the full gene content of the Drosophila genome.</title>
        <authorList>
            <person name="Hild M."/>
            <person name="Beckmann B."/>
            <person name="Haas S.A."/>
            <person name="Koch B."/>
            <person name="Solovyev V."/>
            <person name="Busold C."/>
            <person name="Fellenberg K."/>
            <person name="Boutros M."/>
            <person name="Vingron M."/>
            <person name="Sauer F."/>
            <person name="Hoheisel J.D."/>
            <person name="Paro R."/>
        </authorList>
    </citation>
    <scope>NUCLEOTIDE SEQUENCE</scope>
</reference>
<protein>
    <submittedName>
        <fullName evidence="1">HDC09179</fullName>
    </submittedName>
</protein>
<gene>
    <name evidence="1" type="ORF">HDC09179</name>
</gene>
<evidence type="ECO:0000313" key="1">
    <source>
        <dbReference type="EMBL" id="DAA02854.1"/>
    </source>
</evidence>
<dbReference type="AlphaFoldDB" id="Q6ILK7"/>
<accession>Q6ILK7</accession>
<dbReference type="EMBL" id="BK002009">
    <property type="protein sequence ID" value="DAA02854.1"/>
    <property type="molecule type" value="Genomic_DNA"/>
</dbReference>